<keyword evidence="8" id="KW-1185">Reference proteome</keyword>
<dbReference type="InterPro" id="IPR029063">
    <property type="entry name" value="SAM-dependent_MTases_sf"/>
</dbReference>
<protein>
    <recommendedName>
        <fullName evidence="4">Type II methyltransferase</fullName>
        <ecNumber evidence="4">2.1.1.113</ecNumber>
    </recommendedName>
    <alternativeName>
        <fullName evidence="4">N-4 cytosine-specific methyltransferase</fullName>
    </alternativeName>
</protein>
<feature type="region of interest" description="Disordered" evidence="5">
    <location>
        <begin position="309"/>
        <end position="337"/>
    </location>
</feature>
<dbReference type="GO" id="GO:0009007">
    <property type="term" value="F:site-specific DNA-methyltransferase (adenine-specific) activity"/>
    <property type="evidence" value="ECO:0007669"/>
    <property type="project" value="TreeGrafter"/>
</dbReference>
<dbReference type="Pfam" id="PF01555">
    <property type="entry name" value="N6_N4_Mtase"/>
    <property type="match status" value="1"/>
</dbReference>
<comment type="caution">
    <text evidence="7">The sequence shown here is derived from an EMBL/GenBank/DDBJ whole genome shotgun (WGS) entry which is preliminary data.</text>
</comment>
<dbReference type="PRINTS" id="PR00508">
    <property type="entry name" value="S21N4MTFRASE"/>
</dbReference>
<dbReference type="PANTHER" id="PTHR13370:SF3">
    <property type="entry name" value="TRNA (GUANINE(10)-N2)-METHYLTRANSFERASE HOMOLOG"/>
    <property type="match status" value="1"/>
</dbReference>
<dbReference type="PROSITE" id="PS00092">
    <property type="entry name" value="N6_MTASE"/>
    <property type="match status" value="1"/>
</dbReference>
<organism evidence="7 8">
    <name type="scientific">candidate division MSBL1 archaeon SCGC-AAA259I09</name>
    <dbReference type="NCBI Taxonomy" id="1698267"/>
    <lineage>
        <taxon>Archaea</taxon>
        <taxon>Methanobacteriati</taxon>
        <taxon>Methanobacteriota</taxon>
        <taxon>candidate division MSBL1</taxon>
    </lineage>
</organism>
<dbReference type="GO" id="GO:0005737">
    <property type="term" value="C:cytoplasm"/>
    <property type="evidence" value="ECO:0007669"/>
    <property type="project" value="TreeGrafter"/>
</dbReference>
<comment type="catalytic activity">
    <reaction evidence="4">
        <text>a 2'-deoxycytidine in DNA + S-adenosyl-L-methionine = an N(4)-methyl-2'-deoxycytidine in DNA + S-adenosyl-L-homocysteine + H(+)</text>
        <dbReference type="Rhea" id="RHEA:16857"/>
        <dbReference type="Rhea" id="RHEA-COMP:11369"/>
        <dbReference type="Rhea" id="RHEA-COMP:13674"/>
        <dbReference type="ChEBI" id="CHEBI:15378"/>
        <dbReference type="ChEBI" id="CHEBI:57856"/>
        <dbReference type="ChEBI" id="CHEBI:59789"/>
        <dbReference type="ChEBI" id="CHEBI:85452"/>
        <dbReference type="ChEBI" id="CHEBI:137933"/>
        <dbReference type="EC" id="2.1.1.113"/>
    </reaction>
</comment>
<dbReference type="GO" id="GO:0009307">
    <property type="term" value="P:DNA restriction-modification system"/>
    <property type="evidence" value="ECO:0007669"/>
    <property type="project" value="UniProtKB-KW"/>
</dbReference>
<dbReference type="InterPro" id="IPR001091">
    <property type="entry name" value="RM_Methyltransferase"/>
</dbReference>
<keyword evidence="4" id="KW-0680">Restriction system</keyword>
<dbReference type="GO" id="GO:0008170">
    <property type="term" value="F:N-methyltransferase activity"/>
    <property type="evidence" value="ECO:0007669"/>
    <property type="project" value="InterPro"/>
</dbReference>
<reference evidence="7 8" key="1">
    <citation type="journal article" date="2016" name="Sci. Rep.">
        <title>Metabolic traits of an uncultured archaeal lineage -MSBL1- from brine pools of the Red Sea.</title>
        <authorList>
            <person name="Mwirichia R."/>
            <person name="Alam I."/>
            <person name="Rashid M."/>
            <person name="Vinu M."/>
            <person name="Ba-Alawi W."/>
            <person name="Anthony Kamau A."/>
            <person name="Kamanda Ngugi D."/>
            <person name="Goker M."/>
            <person name="Klenk H.P."/>
            <person name="Bajic V."/>
            <person name="Stingl U."/>
        </authorList>
    </citation>
    <scope>NUCLEOTIDE SEQUENCE [LARGE SCALE GENOMIC DNA]</scope>
    <source>
        <strain evidence="7">SCGC-AAA259I09</strain>
    </source>
</reference>
<evidence type="ECO:0000256" key="4">
    <source>
        <dbReference type="RuleBase" id="RU362026"/>
    </source>
</evidence>
<dbReference type="EMBL" id="LHXR01000012">
    <property type="protein sequence ID" value="KXA97997.1"/>
    <property type="molecule type" value="Genomic_DNA"/>
</dbReference>
<keyword evidence="3" id="KW-0808">Transferase</keyword>
<evidence type="ECO:0000256" key="5">
    <source>
        <dbReference type="SAM" id="MobiDB-lite"/>
    </source>
</evidence>
<feature type="compositionally biased region" description="Basic and acidic residues" evidence="5">
    <location>
        <begin position="309"/>
        <end position="323"/>
    </location>
</feature>
<keyword evidence="4" id="KW-0949">S-adenosyl-L-methionine</keyword>
<evidence type="ECO:0000256" key="1">
    <source>
        <dbReference type="ARBA" id="ARBA00006594"/>
    </source>
</evidence>
<dbReference type="GO" id="GO:0032259">
    <property type="term" value="P:methylation"/>
    <property type="evidence" value="ECO:0007669"/>
    <property type="project" value="UniProtKB-KW"/>
</dbReference>
<evidence type="ECO:0000256" key="2">
    <source>
        <dbReference type="ARBA" id="ARBA00022603"/>
    </source>
</evidence>
<accession>A0A133UUY7</accession>
<dbReference type="SUPFAM" id="SSF53335">
    <property type="entry name" value="S-adenosyl-L-methionine-dependent methyltransferases"/>
    <property type="match status" value="1"/>
</dbReference>
<comment type="similarity">
    <text evidence="1 4">Belongs to the N(4)/N(6)-methyltransferase family.</text>
</comment>
<gene>
    <name evidence="7" type="ORF">AKJ37_01670</name>
</gene>
<dbReference type="AlphaFoldDB" id="A0A133UUY7"/>
<dbReference type="InterPro" id="IPR002052">
    <property type="entry name" value="DNA_methylase_N6_adenine_CS"/>
</dbReference>
<evidence type="ECO:0000256" key="3">
    <source>
        <dbReference type="ARBA" id="ARBA00022679"/>
    </source>
</evidence>
<name>A0A133UUY7_9EURY</name>
<proteinExistence type="inferred from homology"/>
<dbReference type="Proteomes" id="UP000070463">
    <property type="component" value="Unassembled WGS sequence"/>
</dbReference>
<keyword evidence="2 4" id="KW-0489">Methyltransferase</keyword>
<evidence type="ECO:0000259" key="6">
    <source>
        <dbReference type="Pfam" id="PF01555"/>
    </source>
</evidence>
<evidence type="ECO:0000313" key="7">
    <source>
        <dbReference type="EMBL" id="KXA97997.1"/>
    </source>
</evidence>
<dbReference type="EC" id="2.1.1.113" evidence="4"/>
<dbReference type="PANTHER" id="PTHR13370">
    <property type="entry name" value="RNA METHYLASE-RELATED"/>
    <property type="match status" value="1"/>
</dbReference>
<dbReference type="Gene3D" id="3.40.50.150">
    <property type="entry name" value="Vaccinia Virus protein VP39"/>
    <property type="match status" value="1"/>
</dbReference>
<dbReference type="InterPro" id="IPR002941">
    <property type="entry name" value="DNA_methylase_N4/N6"/>
</dbReference>
<dbReference type="GO" id="GO:0003677">
    <property type="term" value="F:DNA binding"/>
    <property type="evidence" value="ECO:0007669"/>
    <property type="project" value="InterPro"/>
</dbReference>
<dbReference type="GO" id="GO:0015667">
    <property type="term" value="F:site-specific DNA-methyltransferase (cytosine-N4-specific) activity"/>
    <property type="evidence" value="ECO:0007669"/>
    <property type="project" value="UniProtKB-EC"/>
</dbReference>
<evidence type="ECO:0000313" key="8">
    <source>
        <dbReference type="Proteomes" id="UP000070463"/>
    </source>
</evidence>
<feature type="domain" description="DNA methylase N-4/N-6" evidence="6">
    <location>
        <begin position="87"/>
        <end position="295"/>
    </location>
</feature>
<sequence length="337" mass="39304">MFDSLLFSVLLSPLALGVYRLSYHAVVKYRLERYVIFAPWVILRGDRGVLVLNAERDGLEKRIDELRNTIIHADCMEVMPEMPESSVDAVITDPPYGIQDDEKVSKRKGSATGLKDSLDWERRKGKDQFKWLRRVLEEFRRILKPTGNLGLFYDRFEISRMRELGESVGFHALNYYALVKRNPAPRYRKDNFKSGFELAALFCMDKKESKFNYLNDDPQAMVNYHEYVPSDKETDHPTEKPVAPLKDLIKIFTDPGDLVFDPFCGSGSVLIAAQKTRRDWIGVEKNPKYVEMAEERLNANCRKLDEYRGREGNWDEPKDHEELPVPTNRKNRRLEEF</sequence>